<feature type="domain" description="Core" evidence="1">
    <location>
        <begin position="2"/>
        <end position="103"/>
    </location>
</feature>
<dbReference type="AlphaFoldDB" id="A0A6B3NJE2"/>
<dbReference type="GO" id="GO:0030674">
    <property type="term" value="F:protein-macromolecule adaptor activity"/>
    <property type="evidence" value="ECO:0007669"/>
    <property type="project" value="TreeGrafter"/>
</dbReference>
<dbReference type="SUPFAM" id="SSF89360">
    <property type="entry name" value="HesB-like domain"/>
    <property type="match status" value="1"/>
</dbReference>
<dbReference type="InterPro" id="IPR035903">
    <property type="entry name" value="HesB-like_dom_sf"/>
</dbReference>
<comment type="caution">
    <text evidence="2">The sequence shown here is derived from an EMBL/GenBank/DDBJ whole genome shotgun (WGS) entry which is preliminary data.</text>
</comment>
<dbReference type="PANTHER" id="PTHR47265:SF1">
    <property type="entry name" value="IRON-SULFUR ASSEMBLY PROTEIN ISCA, CHLOROPLASTIC"/>
    <property type="match status" value="1"/>
</dbReference>
<dbReference type="EMBL" id="JAAHFQ010000512">
    <property type="protein sequence ID" value="NER30244.1"/>
    <property type="molecule type" value="Genomic_DNA"/>
</dbReference>
<dbReference type="InterPro" id="IPR031108">
    <property type="entry name" value="IscA_plant_cyanobact"/>
</dbReference>
<sequence>MIQISQAAVKEIKRLQSRHQNPQLPLRLSVRTGGCVQLYYTLEFDSQINSDDCTIENDGISVLIDSYSSQYLKGLTLDFSEDLMGGGFRFQNPNAAESCGCGNSFRLESLSST</sequence>
<dbReference type="PANTHER" id="PTHR47265">
    <property type="entry name" value="IRON-SULFUR ASSEMBLY PROTEIN ISCA, CHLOROPLASTIC"/>
    <property type="match status" value="1"/>
</dbReference>
<dbReference type="Pfam" id="PF01521">
    <property type="entry name" value="Fe-S_biosyn"/>
    <property type="match status" value="1"/>
</dbReference>
<protein>
    <submittedName>
        <fullName evidence="2">Iron-sulfur cluster assembly accessory protein</fullName>
    </submittedName>
</protein>
<dbReference type="Gene3D" id="2.60.300.12">
    <property type="entry name" value="HesB-like domain"/>
    <property type="match status" value="1"/>
</dbReference>
<accession>A0A6B3NJE2</accession>
<dbReference type="InterPro" id="IPR016092">
    <property type="entry name" value="ATAP"/>
</dbReference>
<name>A0A6B3NJE2_9CYAN</name>
<dbReference type="NCBIfam" id="TIGR00049">
    <property type="entry name" value="iron-sulfur cluster assembly accessory protein"/>
    <property type="match status" value="1"/>
</dbReference>
<dbReference type="GO" id="GO:0051537">
    <property type="term" value="F:2 iron, 2 sulfur cluster binding"/>
    <property type="evidence" value="ECO:0007669"/>
    <property type="project" value="UniProtKB-ARBA"/>
</dbReference>
<dbReference type="GO" id="GO:0016226">
    <property type="term" value="P:iron-sulfur cluster assembly"/>
    <property type="evidence" value="ECO:0007669"/>
    <property type="project" value="InterPro"/>
</dbReference>
<gene>
    <name evidence="2" type="ORF">F6J89_22125</name>
</gene>
<dbReference type="InterPro" id="IPR000361">
    <property type="entry name" value="ATAP_core_dom"/>
</dbReference>
<evidence type="ECO:0000259" key="1">
    <source>
        <dbReference type="Pfam" id="PF01521"/>
    </source>
</evidence>
<proteinExistence type="predicted"/>
<dbReference type="InterPro" id="IPR017870">
    <property type="entry name" value="FeS_cluster_insertion_CS"/>
</dbReference>
<dbReference type="PROSITE" id="PS01152">
    <property type="entry name" value="HESB"/>
    <property type="match status" value="1"/>
</dbReference>
<organism evidence="2">
    <name type="scientific">Symploca sp. SIO1C4</name>
    <dbReference type="NCBI Taxonomy" id="2607765"/>
    <lineage>
        <taxon>Bacteria</taxon>
        <taxon>Bacillati</taxon>
        <taxon>Cyanobacteriota</taxon>
        <taxon>Cyanophyceae</taxon>
        <taxon>Coleofasciculales</taxon>
        <taxon>Coleofasciculaceae</taxon>
        <taxon>Symploca</taxon>
    </lineage>
</organism>
<evidence type="ECO:0000313" key="2">
    <source>
        <dbReference type="EMBL" id="NER30244.1"/>
    </source>
</evidence>
<reference evidence="2" key="1">
    <citation type="submission" date="2019-11" db="EMBL/GenBank/DDBJ databases">
        <title>Genomic insights into an expanded diversity of filamentous marine cyanobacteria reveals the extraordinary biosynthetic potential of Moorea and Okeania.</title>
        <authorList>
            <person name="Ferreira Leao T."/>
            <person name="Wang M."/>
            <person name="Moss N."/>
            <person name="Da Silva R."/>
            <person name="Sanders J."/>
            <person name="Nurk S."/>
            <person name="Gurevich A."/>
            <person name="Humphrey G."/>
            <person name="Reher R."/>
            <person name="Zhu Q."/>
            <person name="Belda-Ferre P."/>
            <person name="Glukhov E."/>
            <person name="Rex R."/>
            <person name="Dorrestein P.C."/>
            <person name="Knight R."/>
            <person name="Pevzner P."/>
            <person name="Gerwick W.H."/>
            <person name="Gerwick L."/>
        </authorList>
    </citation>
    <scope>NUCLEOTIDE SEQUENCE</scope>
    <source>
        <strain evidence="2">SIO1C4</strain>
    </source>
</reference>